<protein>
    <recommendedName>
        <fullName evidence="4">Chromosome partitioning protein</fullName>
    </recommendedName>
</protein>
<evidence type="ECO:0000313" key="3">
    <source>
        <dbReference type="Proteomes" id="UP000291758"/>
    </source>
</evidence>
<dbReference type="EMBL" id="CP035495">
    <property type="protein sequence ID" value="QAY63325.1"/>
    <property type="molecule type" value="Genomic_DNA"/>
</dbReference>
<dbReference type="KEGG" id="xyl:ET495_08765"/>
<feature type="region of interest" description="Disordered" evidence="1">
    <location>
        <begin position="173"/>
        <end position="195"/>
    </location>
</feature>
<dbReference type="SUPFAM" id="SSF52540">
    <property type="entry name" value="P-loop containing nucleoside triphosphate hydrolases"/>
    <property type="match status" value="1"/>
</dbReference>
<dbReference type="RefSeq" id="WP_129204314.1">
    <property type="nucleotide sequence ID" value="NZ_CP035495.1"/>
</dbReference>
<accession>A0A4P6ELS6</accession>
<gene>
    <name evidence="2" type="ORF">ET495_08765</name>
</gene>
<dbReference type="InterPro" id="IPR027417">
    <property type="entry name" value="P-loop_NTPase"/>
</dbReference>
<dbReference type="OrthoDB" id="3217709at2"/>
<dbReference type="Proteomes" id="UP000291758">
    <property type="component" value="Chromosome"/>
</dbReference>
<evidence type="ECO:0000256" key="1">
    <source>
        <dbReference type="SAM" id="MobiDB-lite"/>
    </source>
</evidence>
<dbReference type="AlphaFoldDB" id="A0A4P6ELS6"/>
<evidence type="ECO:0008006" key="4">
    <source>
        <dbReference type="Google" id="ProtNLM"/>
    </source>
</evidence>
<sequence>MAAEVTVLSAVRGAAETHVVLALGAPGSTATVTRRCGDVVELLAAAAAGAGTVAVVSGDLPGLDREAVARLHAAGVRVVALDDGHGRERLRALGADVVLDATAAALEGAVADAVREAAGAGGAMADPAPADPGAEPPADDGARGRVVAVWGPGGAPGRTTAALEIAARLAGLASGPPRAGRRPGPGRGRPADDAGGETLLVDADTYGSSLAMRLGLLDDAPGLAAACRAAGQGVLDVVALARLTPVVAPRLRVLTGLTRAARWPEAPASALEVVIEQARRLAEWTVVDTASPIEADELLMYDTHAPQRNAATLAALAAADDVVVVGGADPVGVQRLVQALEELREAPVPVPTPAVVVVNRARAAAVGPRPEAAVREAMARYAGVDDVVVVPDDPAVDGALLAGRSLAEHAPGSPVRTAFAEVADRLRRAVA</sequence>
<proteinExistence type="predicted"/>
<feature type="compositionally biased region" description="Low complexity" evidence="1">
    <location>
        <begin position="121"/>
        <end position="133"/>
    </location>
</feature>
<reference evidence="2 3" key="1">
    <citation type="submission" date="2019-01" db="EMBL/GenBank/DDBJ databases">
        <title>Genome sequencing of strain 2JSPR-7.</title>
        <authorList>
            <person name="Heo J."/>
            <person name="Kim S.-J."/>
            <person name="Kim J.-S."/>
            <person name="Hong S.-B."/>
            <person name="Kwon S.-W."/>
        </authorList>
    </citation>
    <scope>NUCLEOTIDE SEQUENCE [LARGE SCALE GENOMIC DNA]</scope>
    <source>
        <strain evidence="2 3">2JSPR-7</strain>
    </source>
</reference>
<keyword evidence="3" id="KW-1185">Reference proteome</keyword>
<organism evidence="2 3">
    <name type="scientific">Xylanimonas allomyrinae</name>
    <dbReference type="NCBI Taxonomy" id="2509459"/>
    <lineage>
        <taxon>Bacteria</taxon>
        <taxon>Bacillati</taxon>
        <taxon>Actinomycetota</taxon>
        <taxon>Actinomycetes</taxon>
        <taxon>Micrococcales</taxon>
        <taxon>Promicromonosporaceae</taxon>
        <taxon>Xylanimonas</taxon>
    </lineage>
</organism>
<name>A0A4P6ELS6_9MICO</name>
<feature type="region of interest" description="Disordered" evidence="1">
    <location>
        <begin position="121"/>
        <end position="145"/>
    </location>
</feature>
<evidence type="ECO:0000313" key="2">
    <source>
        <dbReference type="EMBL" id="QAY63325.1"/>
    </source>
</evidence>
<dbReference type="Gene3D" id="3.40.50.300">
    <property type="entry name" value="P-loop containing nucleotide triphosphate hydrolases"/>
    <property type="match status" value="1"/>
</dbReference>